<dbReference type="Proteomes" id="UP000015104">
    <property type="component" value="Unassembled WGS sequence"/>
</dbReference>
<evidence type="ECO:0000256" key="1">
    <source>
        <dbReference type="SAM" id="SignalP"/>
    </source>
</evidence>
<keyword evidence="1" id="KW-0732">Signal</keyword>
<dbReference type="SUPFAM" id="SSF49265">
    <property type="entry name" value="Fibronectin type III"/>
    <property type="match status" value="2"/>
</dbReference>
<keyword evidence="3" id="KW-1185">Reference proteome</keyword>
<accession>T1JZM1</accession>
<reference evidence="2" key="2">
    <citation type="submission" date="2015-06" db="UniProtKB">
        <authorList>
            <consortium name="EnsemblMetazoa"/>
        </authorList>
    </citation>
    <scope>IDENTIFICATION</scope>
</reference>
<dbReference type="AlphaFoldDB" id="T1JZM1"/>
<evidence type="ECO:0000313" key="2">
    <source>
        <dbReference type="EnsemblMetazoa" id="tetur03g04460.1"/>
    </source>
</evidence>
<protein>
    <recommendedName>
        <fullName evidence="4">Fibronectin type-III domain-containing protein</fullName>
    </recommendedName>
</protein>
<evidence type="ECO:0008006" key="4">
    <source>
        <dbReference type="Google" id="ProtNLM"/>
    </source>
</evidence>
<dbReference type="OMA" id="NISMSAC"/>
<reference evidence="3" key="1">
    <citation type="submission" date="2011-08" db="EMBL/GenBank/DDBJ databases">
        <authorList>
            <person name="Rombauts S."/>
        </authorList>
    </citation>
    <scope>NUCLEOTIDE SEQUENCE</scope>
    <source>
        <strain evidence="3">London</strain>
    </source>
</reference>
<dbReference type="InterPro" id="IPR036116">
    <property type="entry name" value="FN3_sf"/>
</dbReference>
<feature type="chain" id="PRO_5004590858" description="Fibronectin type-III domain-containing protein" evidence="1">
    <location>
        <begin position="19"/>
        <end position="225"/>
    </location>
</feature>
<gene>
    <name evidence="2" type="primary">107359101</name>
</gene>
<dbReference type="EMBL" id="CAEY01001122">
    <property type="status" value="NOT_ANNOTATED_CDS"/>
    <property type="molecule type" value="Genomic_DNA"/>
</dbReference>
<dbReference type="KEGG" id="tut:107359101"/>
<dbReference type="EnsemblMetazoa" id="tetur03g04460.1">
    <property type="protein sequence ID" value="tetur03g04460.1"/>
    <property type="gene ID" value="tetur03g04460"/>
</dbReference>
<proteinExistence type="predicted"/>
<feature type="signal peptide" evidence="1">
    <location>
        <begin position="1"/>
        <end position="18"/>
    </location>
</feature>
<evidence type="ECO:0000313" key="3">
    <source>
        <dbReference type="Proteomes" id="UP000015104"/>
    </source>
</evidence>
<dbReference type="CDD" id="cd00063">
    <property type="entry name" value="FN3"/>
    <property type="match status" value="1"/>
</dbReference>
<organism evidence="2 3">
    <name type="scientific">Tetranychus urticae</name>
    <name type="common">Two-spotted spider mite</name>
    <dbReference type="NCBI Taxonomy" id="32264"/>
    <lineage>
        <taxon>Eukaryota</taxon>
        <taxon>Metazoa</taxon>
        <taxon>Ecdysozoa</taxon>
        <taxon>Arthropoda</taxon>
        <taxon>Chelicerata</taxon>
        <taxon>Arachnida</taxon>
        <taxon>Acari</taxon>
        <taxon>Acariformes</taxon>
        <taxon>Trombidiformes</taxon>
        <taxon>Prostigmata</taxon>
        <taxon>Eleutherengona</taxon>
        <taxon>Raphignathae</taxon>
        <taxon>Tetranychoidea</taxon>
        <taxon>Tetranychidae</taxon>
        <taxon>Tetranychus</taxon>
    </lineage>
</organism>
<name>T1JZM1_TETUR</name>
<dbReference type="InterPro" id="IPR003961">
    <property type="entry name" value="FN3_dom"/>
</dbReference>
<sequence length="225" mass="25722">MFYKQIIVFSLFLGSIFCSQESEPLAVVLNEVGEDYVIINVTGSIMVNGTKLGGIIVTYDIEKRIDSKSQWFSHLDLRKGLKKKQLSQTSTHETFHHVYKLINLEPGAYYRFNVQARYGHQSFVAENSPLYVKLKSPKISGKVSKQQLAIKIEDLNVDKYFVQVNRVDNNLNQFDCVLNISMSACFGNKSLILTDLTEGEKYQIKSWYTDFDGTISEETVNEYTV</sequence>
<dbReference type="HOGENOM" id="CLU_1231308_0_0_1"/>